<keyword evidence="2" id="KW-0812">Transmembrane</keyword>
<comment type="caution">
    <text evidence="4">The sequence shown here is derived from an EMBL/GenBank/DDBJ whole genome shotgun (WGS) entry which is preliminary data.</text>
</comment>
<sequence>MAQLAPSGPAGRRCDGRAAPAGVSSDHGNSNRRNRALRKDDPPADGGPARTPEDATPADEAGEVRDDVTPGAGERGAGRRAVARVVTALAALLVFLALVAPDDLGHLTPAAFVRIPVEALVAVAVLLVLPATPRRVVAIVGGAVLGLLTILKILDIGFVSVLARPFDPVIDWPLLSAGLDFLRGSIGPIGTDATVVGVVVLAVALVALMIMAALRLTRLVVRRRIFATRAALVLGVVWITCALLGAQLVPGVPVAGTSATTLAYDHAVQVRAGLLDQRAFEAQVAADPFGDTPDDQLLTGLRGKDVILTFVESYGRSAVENPDLAAVVDPVLDDGTRRLAAAGFAAKSAFLTSSTFGGSSWLAHATFLSGLWVDNQQRYDTLVASDRLTFTSAFHRAKWRTAAVAPGTTGAWPEAAFYGFDQVYDFPKLAYKGPDLGWATVPDQYILSAFQRAERSAPNHSPVMAEIDTVSSHAPWPFIPPVLDWNSIGDGSVYTGLAAGAPPRDAVWAKGTPAVRDAYARSIGYAINSLVSYVETYGDDNLVLVFLGDHQPLSLVSGEGANHDVPITIVAKDKNVLDRISGWKWQDGLKPGPDAPVWRMDAFRDRFLTAFGPQGEPAR</sequence>
<evidence type="ECO:0000259" key="3">
    <source>
        <dbReference type="Pfam" id="PF00884"/>
    </source>
</evidence>
<dbReference type="Proteomes" id="UP001296706">
    <property type="component" value="Unassembled WGS sequence"/>
</dbReference>
<dbReference type="EMBL" id="JAAXKY010000141">
    <property type="protein sequence ID" value="NMH81314.1"/>
    <property type="molecule type" value="Genomic_DNA"/>
</dbReference>
<dbReference type="Gene3D" id="3.40.720.10">
    <property type="entry name" value="Alkaline Phosphatase, subunit A"/>
    <property type="match status" value="1"/>
</dbReference>
<keyword evidence="5" id="KW-1185">Reference proteome</keyword>
<evidence type="ECO:0000313" key="4">
    <source>
        <dbReference type="EMBL" id="NMH81314.1"/>
    </source>
</evidence>
<dbReference type="InterPro" id="IPR017850">
    <property type="entry name" value="Alkaline_phosphatase_core_sf"/>
</dbReference>
<evidence type="ECO:0000256" key="2">
    <source>
        <dbReference type="SAM" id="Phobius"/>
    </source>
</evidence>
<evidence type="ECO:0000256" key="1">
    <source>
        <dbReference type="SAM" id="MobiDB-lite"/>
    </source>
</evidence>
<feature type="transmembrane region" description="Helical" evidence="2">
    <location>
        <begin position="193"/>
        <end position="214"/>
    </location>
</feature>
<proteinExistence type="predicted"/>
<accession>A0ABX1RNV3</accession>
<feature type="transmembrane region" description="Helical" evidence="2">
    <location>
        <begin position="81"/>
        <end position="99"/>
    </location>
</feature>
<dbReference type="InterPro" id="IPR000917">
    <property type="entry name" value="Sulfatase_N"/>
</dbReference>
<feature type="region of interest" description="Disordered" evidence="1">
    <location>
        <begin position="1"/>
        <end position="76"/>
    </location>
</feature>
<organism evidence="4 5">
    <name type="scientific">Pseudonocardia xinjiangensis</name>
    <dbReference type="NCBI Taxonomy" id="75289"/>
    <lineage>
        <taxon>Bacteria</taxon>
        <taxon>Bacillati</taxon>
        <taxon>Actinomycetota</taxon>
        <taxon>Actinomycetes</taxon>
        <taxon>Pseudonocardiales</taxon>
        <taxon>Pseudonocardiaceae</taxon>
        <taxon>Pseudonocardia</taxon>
    </lineage>
</organism>
<feature type="domain" description="Sulfatase N-terminal" evidence="3">
    <location>
        <begin position="306"/>
        <end position="552"/>
    </location>
</feature>
<dbReference type="Pfam" id="PF00884">
    <property type="entry name" value="Sulfatase"/>
    <property type="match status" value="1"/>
</dbReference>
<name>A0ABX1RNV3_9PSEU</name>
<keyword evidence="2" id="KW-1133">Transmembrane helix</keyword>
<feature type="transmembrane region" description="Helical" evidence="2">
    <location>
        <begin position="111"/>
        <end position="129"/>
    </location>
</feature>
<reference evidence="4 5" key="1">
    <citation type="submission" date="2020-04" db="EMBL/GenBank/DDBJ databases">
        <authorList>
            <person name="Klaysubun C."/>
            <person name="Duangmal K."/>
            <person name="Lipun K."/>
        </authorList>
    </citation>
    <scope>NUCLEOTIDE SEQUENCE [LARGE SCALE GENOMIC DNA]</scope>
    <source>
        <strain evidence="4 5">JCM 11839</strain>
    </source>
</reference>
<protein>
    <submittedName>
        <fullName evidence="4">Sulfatase-like hydrolase/transferase</fullName>
    </submittedName>
</protein>
<evidence type="ECO:0000313" key="5">
    <source>
        <dbReference type="Proteomes" id="UP001296706"/>
    </source>
</evidence>
<feature type="transmembrane region" description="Helical" evidence="2">
    <location>
        <begin position="226"/>
        <end position="249"/>
    </location>
</feature>
<keyword evidence="2" id="KW-0472">Membrane</keyword>
<feature type="transmembrane region" description="Helical" evidence="2">
    <location>
        <begin position="136"/>
        <end position="163"/>
    </location>
</feature>
<gene>
    <name evidence="4" type="ORF">HF577_30015</name>
</gene>
<dbReference type="SUPFAM" id="SSF53649">
    <property type="entry name" value="Alkaline phosphatase-like"/>
    <property type="match status" value="1"/>
</dbReference>